<evidence type="ECO:0000313" key="3">
    <source>
        <dbReference type="Proteomes" id="UP001322277"/>
    </source>
</evidence>
<accession>A0AAX4IDW6</accession>
<organism evidence="2 3">
    <name type="scientific">Colletotrichum destructivum</name>
    <dbReference type="NCBI Taxonomy" id="34406"/>
    <lineage>
        <taxon>Eukaryota</taxon>
        <taxon>Fungi</taxon>
        <taxon>Dikarya</taxon>
        <taxon>Ascomycota</taxon>
        <taxon>Pezizomycotina</taxon>
        <taxon>Sordariomycetes</taxon>
        <taxon>Hypocreomycetidae</taxon>
        <taxon>Glomerellales</taxon>
        <taxon>Glomerellaceae</taxon>
        <taxon>Colletotrichum</taxon>
        <taxon>Colletotrichum destructivum species complex</taxon>
    </lineage>
</organism>
<dbReference type="Proteomes" id="UP001322277">
    <property type="component" value="Chromosome 4"/>
</dbReference>
<dbReference type="GeneID" id="87943093"/>
<feature type="region of interest" description="Disordered" evidence="1">
    <location>
        <begin position="1"/>
        <end position="54"/>
    </location>
</feature>
<keyword evidence="3" id="KW-1185">Reference proteome</keyword>
<dbReference type="EMBL" id="CP137308">
    <property type="protein sequence ID" value="WQF81576.1"/>
    <property type="molecule type" value="Genomic_DNA"/>
</dbReference>
<name>A0AAX4IDW6_9PEZI</name>
<feature type="compositionally biased region" description="Pro residues" evidence="1">
    <location>
        <begin position="8"/>
        <end position="17"/>
    </location>
</feature>
<proteinExistence type="predicted"/>
<evidence type="ECO:0000256" key="1">
    <source>
        <dbReference type="SAM" id="MobiDB-lite"/>
    </source>
</evidence>
<feature type="compositionally biased region" description="Basic residues" evidence="1">
    <location>
        <begin position="28"/>
        <end position="44"/>
    </location>
</feature>
<dbReference type="AlphaFoldDB" id="A0AAX4IDW6"/>
<reference evidence="3" key="1">
    <citation type="journal article" date="2023" name="bioRxiv">
        <title>Complete genome of the Medicago anthracnose fungus, Colletotrichum destructivum, reveals a mini-chromosome-like region within a core chromosome.</title>
        <authorList>
            <person name="Lapalu N."/>
            <person name="Simon A."/>
            <person name="Lu A."/>
            <person name="Plaumann P.-L."/>
            <person name="Amselem J."/>
            <person name="Pigne S."/>
            <person name="Auger A."/>
            <person name="Koch C."/>
            <person name="Dallery J.-F."/>
            <person name="O'Connell R.J."/>
        </authorList>
    </citation>
    <scope>NUCLEOTIDE SEQUENCE [LARGE SCALE GENOMIC DNA]</scope>
    <source>
        <strain evidence="3">CBS 520.97</strain>
    </source>
</reference>
<dbReference type="KEGG" id="cdet:87943093"/>
<protein>
    <submittedName>
        <fullName evidence="2">Uncharacterized protein</fullName>
    </submittedName>
</protein>
<sequence>MRAAGLAQPPPPPPFCPTHPASGLPKRSTPKAFKRHRRMASSKRRSGDNIRGTEQVHDSVRFPEHTTSSDHCGFGGLVDAFCAASSPQTIGKYVAFGVLERGGMTAQRRDIITMNAATRQPLQVAVKSFFFSFLSSMGSDDVFAHDSTQRNSTQPETVWSACFWARLDAGLGNWKWG</sequence>
<evidence type="ECO:0000313" key="2">
    <source>
        <dbReference type="EMBL" id="WQF81576.1"/>
    </source>
</evidence>
<dbReference type="RefSeq" id="XP_062778800.1">
    <property type="nucleotide sequence ID" value="XM_062922749.1"/>
</dbReference>
<gene>
    <name evidence="2" type="ORF">CDEST_06590</name>
</gene>